<evidence type="ECO:0000313" key="7">
    <source>
        <dbReference type="EMBL" id="MBP3191259.1"/>
    </source>
</evidence>
<evidence type="ECO:0000256" key="1">
    <source>
        <dbReference type="ARBA" id="ARBA00004651"/>
    </source>
</evidence>
<feature type="transmembrane region" description="Helical" evidence="6">
    <location>
        <begin position="180"/>
        <end position="201"/>
    </location>
</feature>
<feature type="transmembrane region" description="Helical" evidence="6">
    <location>
        <begin position="80"/>
        <end position="104"/>
    </location>
</feature>
<keyword evidence="2" id="KW-1003">Cell membrane</keyword>
<feature type="transmembrane region" description="Helical" evidence="6">
    <location>
        <begin position="12"/>
        <end position="34"/>
    </location>
</feature>
<keyword evidence="5 6" id="KW-0472">Membrane</keyword>
<gene>
    <name evidence="7" type="ORF">NATSA_01145</name>
</gene>
<organism evidence="7 8">
    <name type="scientific">Natronogracilivirga saccharolytica</name>
    <dbReference type="NCBI Taxonomy" id="2812953"/>
    <lineage>
        <taxon>Bacteria</taxon>
        <taxon>Pseudomonadati</taxon>
        <taxon>Balneolota</taxon>
        <taxon>Balneolia</taxon>
        <taxon>Balneolales</taxon>
        <taxon>Cyclonatronaceae</taxon>
        <taxon>Natronogracilivirga</taxon>
    </lineage>
</organism>
<evidence type="ECO:0000313" key="8">
    <source>
        <dbReference type="Proteomes" id="UP000673975"/>
    </source>
</evidence>
<accession>A0A8J7UVK3</accession>
<feature type="transmembrane region" description="Helical" evidence="6">
    <location>
        <begin position="427"/>
        <end position="445"/>
    </location>
</feature>
<feature type="transmembrane region" description="Helical" evidence="6">
    <location>
        <begin position="157"/>
        <end position="174"/>
    </location>
</feature>
<feature type="transmembrane region" description="Helical" evidence="6">
    <location>
        <begin position="222"/>
        <end position="239"/>
    </location>
</feature>
<comment type="subcellular location">
    <subcellularLocation>
        <location evidence="1">Cell membrane</location>
        <topology evidence="1">Multi-pass membrane protein</topology>
    </subcellularLocation>
</comment>
<dbReference type="PANTHER" id="PTHR30250">
    <property type="entry name" value="PST FAMILY PREDICTED COLANIC ACID TRANSPORTER"/>
    <property type="match status" value="1"/>
</dbReference>
<sequence>MGMVLRQSLMNTMYSYAGAVIGFINIIWLFPYVLEAEQFGLTRVMISISMIGAQVASLGMGNVTLRFFPRFRNREKRHFGFLFIAVVIPLAGFLLLSIAGWLFREPVVSFYTDESVLFGEYYKLLFPLLLFILYFHILECYIRSLFDTVAATFLQDILLRLLHTSLILVYYFDLIPFHTFMWLFVLAYAVQTLLLLAHIGIKRHLFIIPDFSGFTGDRVRSMADYALFATIGSVATIAFSNIDMIMLGGLTTLGETAIYAVSFYLASMIKIPSKGLIKISQPIIAEANNKNDLDTVSSIYSKSSINQLLVGGIIFILVWINLDHIYRFLPEEYHAGAYVFLFVGLAKLFEMTAGFNATIIRTSRWYRFDLYATLLLLALMIITNLIFIPIFGIVGAAMATALSILLQNSAAFFYIKYRFGIQPFSKATPVALLVLAAILAVSAAIPEVPVWILDLLIRSSVAAGLFVLAVVSLNISDDLRQFIRDTLRLFTGKR</sequence>
<evidence type="ECO:0000256" key="5">
    <source>
        <dbReference type="ARBA" id="ARBA00023136"/>
    </source>
</evidence>
<feature type="transmembrane region" description="Helical" evidence="6">
    <location>
        <begin position="451"/>
        <end position="475"/>
    </location>
</feature>
<keyword evidence="8" id="KW-1185">Reference proteome</keyword>
<keyword evidence="3 6" id="KW-0812">Transmembrane</keyword>
<feature type="transmembrane region" description="Helical" evidence="6">
    <location>
        <begin position="393"/>
        <end position="415"/>
    </location>
</feature>
<dbReference type="Proteomes" id="UP000673975">
    <property type="component" value="Unassembled WGS sequence"/>
</dbReference>
<dbReference type="EMBL" id="JAFIDN010000001">
    <property type="protein sequence ID" value="MBP3191259.1"/>
    <property type="molecule type" value="Genomic_DNA"/>
</dbReference>
<evidence type="ECO:0000256" key="3">
    <source>
        <dbReference type="ARBA" id="ARBA00022692"/>
    </source>
</evidence>
<dbReference type="InterPro" id="IPR050833">
    <property type="entry name" value="Poly_Biosynth_Transport"/>
</dbReference>
<feature type="transmembrane region" description="Helical" evidence="6">
    <location>
        <begin position="245"/>
        <end position="266"/>
    </location>
</feature>
<feature type="transmembrane region" description="Helical" evidence="6">
    <location>
        <begin position="46"/>
        <end position="68"/>
    </location>
</feature>
<dbReference type="RefSeq" id="WP_210509576.1">
    <property type="nucleotide sequence ID" value="NZ_JAFIDN010000001.1"/>
</dbReference>
<name>A0A8J7UVK3_9BACT</name>
<protein>
    <submittedName>
        <fullName evidence="7">Polysaccharide biosynthesis C-terminal domain-containing protein</fullName>
    </submittedName>
</protein>
<evidence type="ECO:0000256" key="4">
    <source>
        <dbReference type="ARBA" id="ARBA00022989"/>
    </source>
</evidence>
<feature type="transmembrane region" description="Helical" evidence="6">
    <location>
        <begin position="368"/>
        <end position="387"/>
    </location>
</feature>
<feature type="transmembrane region" description="Helical" evidence="6">
    <location>
        <begin position="308"/>
        <end position="329"/>
    </location>
</feature>
<proteinExistence type="predicted"/>
<keyword evidence="4 6" id="KW-1133">Transmembrane helix</keyword>
<dbReference type="AlphaFoldDB" id="A0A8J7UVK3"/>
<evidence type="ECO:0000256" key="6">
    <source>
        <dbReference type="SAM" id="Phobius"/>
    </source>
</evidence>
<comment type="caution">
    <text evidence="7">The sequence shown here is derived from an EMBL/GenBank/DDBJ whole genome shotgun (WGS) entry which is preliminary data.</text>
</comment>
<feature type="transmembrane region" description="Helical" evidence="6">
    <location>
        <begin position="335"/>
        <end position="356"/>
    </location>
</feature>
<evidence type="ECO:0000256" key="2">
    <source>
        <dbReference type="ARBA" id="ARBA00022475"/>
    </source>
</evidence>
<feature type="transmembrane region" description="Helical" evidence="6">
    <location>
        <begin position="124"/>
        <end position="145"/>
    </location>
</feature>
<reference evidence="7" key="1">
    <citation type="submission" date="2021-02" db="EMBL/GenBank/DDBJ databases">
        <title>Natronogracilivirga saccharolytica gen. nov. sp. nov. a new anaerobic, haloalkiliphilic carbohydrate-fermenting bacterium from soda lake and proposing of Cyclonatronumiaceae fam. nov. in the phylum Balneolaeota.</title>
        <authorList>
            <person name="Zhilina T.N."/>
            <person name="Sorokin D.Y."/>
            <person name="Zavarzina D.G."/>
            <person name="Toshchakov S.V."/>
            <person name="Kublanov I.V."/>
        </authorList>
    </citation>
    <scope>NUCLEOTIDE SEQUENCE</scope>
    <source>
        <strain evidence="7">Z-1702</strain>
    </source>
</reference>
<dbReference type="PANTHER" id="PTHR30250:SF11">
    <property type="entry name" value="O-ANTIGEN TRANSPORTER-RELATED"/>
    <property type="match status" value="1"/>
</dbReference>
<dbReference type="GO" id="GO:0005886">
    <property type="term" value="C:plasma membrane"/>
    <property type="evidence" value="ECO:0007669"/>
    <property type="project" value="UniProtKB-SubCell"/>
</dbReference>